<dbReference type="RefSeq" id="WP_118886131.1">
    <property type="nucleotide sequence ID" value="NZ_CP032100.1"/>
</dbReference>
<organism evidence="2 3">
    <name type="scientific">Arcobacter suis CECT 7833</name>
    <dbReference type="NCBI Taxonomy" id="663365"/>
    <lineage>
        <taxon>Bacteria</taxon>
        <taxon>Pseudomonadati</taxon>
        <taxon>Campylobacterota</taxon>
        <taxon>Epsilonproteobacteria</taxon>
        <taxon>Campylobacterales</taxon>
        <taxon>Arcobacteraceae</taxon>
        <taxon>Arcobacter</taxon>
    </lineage>
</organism>
<dbReference type="InterPro" id="IPR007433">
    <property type="entry name" value="DUF481"/>
</dbReference>
<dbReference type="Pfam" id="PF04338">
    <property type="entry name" value="DUF481"/>
    <property type="match status" value="1"/>
</dbReference>
<evidence type="ECO:0000256" key="1">
    <source>
        <dbReference type="SAM" id="SignalP"/>
    </source>
</evidence>
<feature type="chain" id="PRO_5042265728" evidence="1">
    <location>
        <begin position="23"/>
        <end position="236"/>
    </location>
</feature>
<accession>A0AAD0SQ27</accession>
<protein>
    <submittedName>
        <fullName evidence="2">DUF481 domain-containing protein</fullName>
    </submittedName>
</protein>
<dbReference type="SUPFAM" id="SSF56935">
    <property type="entry name" value="Porins"/>
    <property type="match status" value="1"/>
</dbReference>
<dbReference type="EMBL" id="CP032100">
    <property type="protein sequence ID" value="AXX89589.1"/>
    <property type="molecule type" value="Genomic_DNA"/>
</dbReference>
<evidence type="ECO:0000313" key="2">
    <source>
        <dbReference type="EMBL" id="AXX89589.1"/>
    </source>
</evidence>
<reference evidence="2 3" key="1">
    <citation type="submission" date="2018-08" db="EMBL/GenBank/DDBJ databases">
        <title>Complete genome of the Arcobacter suis type strain LMG 26152.</title>
        <authorList>
            <person name="Miller W.G."/>
            <person name="Yee E."/>
            <person name="Bono J.L."/>
        </authorList>
    </citation>
    <scope>NUCLEOTIDE SEQUENCE [LARGE SCALE GENOMIC DNA]</scope>
    <source>
        <strain evidence="2 3">CECT 7833</strain>
    </source>
</reference>
<proteinExistence type="predicted"/>
<feature type="signal peptide" evidence="1">
    <location>
        <begin position="1"/>
        <end position="22"/>
    </location>
</feature>
<keyword evidence="3" id="KW-1185">Reference proteome</keyword>
<sequence length="236" mass="26766">MNKIIVSKIFSILTIFSTASFALDVDKHLELSYVQTSGNTNTTTFSSKLEGTAGLSDTQSVRAKGSILYNENDNSTSANKYNLELDYNHMINKKLYANMGINYLKDELSDYDYRLNIGPGLGYKILEDEIQTIDIQGGLDYAYDKYNDGLKDNYLAGRGELNYKYRFSENVEFKQMISYLSSFEDGKKYFAVSDSAIGVKMTHNLSLGVSYNMDYTNKTEKEKLDTKFLTSLIVDF</sequence>
<keyword evidence="1" id="KW-0732">Signal</keyword>
<dbReference type="Proteomes" id="UP000263040">
    <property type="component" value="Chromosome"/>
</dbReference>
<dbReference type="AlphaFoldDB" id="A0AAD0SQ27"/>
<evidence type="ECO:0000313" key="3">
    <source>
        <dbReference type="Proteomes" id="UP000263040"/>
    </source>
</evidence>
<gene>
    <name evidence="2" type="ORF">ASUIS_1101</name>
</gene>
<dbReference type="KEGG" id="asui:ASUIS_1101"/>
<name>A0AAD0SQ27_9BACT</name>